<dbReference type="Gene3D" id="3.40.50.720">
    <property type="entry name" value="NAD(P)-binding Rossmann-like Domain"/>
    <property type="match status" value="1"/>
</dbReference>
<evidence type="ECO:0000313" key="6">
    <source>
        <dbReference type="EMBL" id="MDR5895251.1"/>
    </source>
</evidence>
<protein>
    <submittedName>
        <fullName evidence="6">Zinc-binding alcohol dehydrogenase</fullName>
    </submittedName>
</protein>
<dbReference type="SUPFAM" id="SSF50129">
    <property type="entry name" value="GroES-like"/>
    <property type="match status" value="1"/>
</dbReference>
<keyword evidence="5" id="KW-0560">Oxidoreductase</keyword>
<dbReference type="Proteomes" id="UP001269375">
    <property type="component" value="Unassembled WGS sequence"/>
</dbReference>
<reference evidence="6 7" key="1">
    <citation type="submission" date="2023-04" db="EMBL/GenBank/DDBJ databases">
        <title>A long-awaited taxogenomic arrangement of the family Halomonadaceae.</title>
        <authorList>
            <person name="De La Haba R."/>
            <person name="Chuvochina M."/>
            <person name="Wittouck S."/>
            <person name="Arahal D.R."/>
            <person name="Sanchez-Porro C."/>
            <person name="Hugenholtz P."/>
            <person name="Ventosa A."/>
        </authorList>
    </citation>
    <scope>NUCLEOTIDE SEQUENCE [LARGE SCALE GENOMIC DNA]</scope>
    <source>
        <strain evidence="6 7">DSM 22428</strain>
    </source>
</reference>
<dbReference type="InterPro" id="IPR036291">
    <property type="entry name" value="NAD(P)-bd_dom_sf"/>
</dbReference>
<dbReference type="RefSeq" id="WP_251590677.1">
    <property type="nucleotide sequence ID" value="NZ_JAMLJI010000001.1"/>
</dbReference>
<comment type="caution">
    <text evidence="6">The sequence shown here is derived from an EMBL/GenBank/DDBJ whole genome shotgun (WGS) entry which is preliminary data.</text>
</comment>
<keyword evidence="7" id="KW-1185">Reference proteome</keyword>
<evidence type="ECO:0000256" key="2">
    <source>
        <dbReference type="ARBA" id="ARBA00008072"/>
    </source>
</evidence>
<name>A0ABU1GUJ8_9GAMM</name>
<sequence>MTKHHAQAFWIPHRRHGELIEAPLHGRPDGTLRVKTRYSGISKGTEGLVFNGRVPKSEFERMQAPFQEGTFPFPVKYGYSCVGTVIEGPAHWLGKTVFALHPHQDVFDVPSSSVVVVPDKVPAERAILAANMETALNGCWDAAPLAGERITVIGAGVVGALVAYLCSKVPGTDVEVVDPNKTRCTLLSQLNLHHVLDQSEASGERDLIIHASGRPEGLCTALELAGMEARIIEMSWYGDTPVEVPLGQAFHAKRLTLRSSQVGALAPCQKPRWDYGRRLAKALELLNDPILDHLISGESLFSSLPKRYGVILDDDATLCHRVRYTASPNDEQGLLCSA</sequence>
<evidence type="ECO:0000313" key="7">
    <source>
        <dbReference type="Proteomes" id="UP001269375"/>
    </source>
</evidence>
<comment type="similarity">
    <text evidence="2">Belongs to the zinc-containing alcohol dehydrogenase family.</text>
</comment>
<dbReference type="PANTHER" id="PTHR43350:SF19">
    <property type="entry name" value="D-GULOSIDE 3-DEHYDROGENASE"/>
    <property type="match status" value="1"/>
</dbReference>
<evidence type="ECO:0000256" key="4">
    <source>
        <dbReference type="ARBA" id="ARBA00022833"/>
    </source>
</evidence>
<gene>
    <name evidence="6" type="ORF">QC825_04065</name>
</gene>
<comment type="cofactor">
    <cofactor evidence="1">
        <name>Zn(2+)</name>
        <dbReference type="ChEBI" id="CHEBI:29105"/>
    </cofactor>
</comment>
<evidence type="ECO:0000256" key="1">
    <source>
        <dbReference type="ARBA" id="ARBA00001947"/>
    </source>
</evidence>
<evidence type="ECO:0000256" key="5">
    <source>
        <dbReference type="ARBA" id="ARBA00023002"/>
    </source>
</evidence>
<dbReference type="InterPro" id="IPR011032">
    <property type="entry name" value="GroES-like_sf"/>
</dbReference>
<accession>A0ABU1GUJ8</accession>
<dbReference type="CDD" id="cd08255">
    <property type="entry name" value="2-desacetyl-2-hydroxyethyl_bacteriochlorophyllide_like"/>
    <property type="match status" value="1"/>
</dbReference>
<dbReference type="PANTHER" id="PTHR43350">
    <property type="entry name" value="NAD-DEPENDENT ALCOHOL DEHYDROGENASE"/>
    <property type="match status" value="1"/>
</dbReference>
<dbReference type="SUPFAM" id="SSF51735">
    <property type="entry name" value="NAD(P)-binding Rossmann-fold domains"/>
    <property type="match status" value="1"/>
</dbReference>
<keyword evidence="3" id="KW-0479">Metal-binding</keyword>
<organism evidence="6 7">
    <name type="scientific">Larsenimonas suaedae</name>
    <dbReference type="NCBI Taxonomy" id="1851019"/>
    <lineage>
        <taxon>Bacteria</taxon>
        <taxon>Pseudomonadati</taxon>
        <taxon>Pseudomonadota</taxon>
        <taxon>Gammaproteobacteria</taxon>
        <taxon>Oceanospirillales</taxon>
        <taxon>Halomonadaceae</taxon>
        <taxon>Larsenimonas</taxon>
    </lineage>
</organism>
<keyword evidence="4" id="KW-0862">Zinc</keyword>
<evidence type="ECO:0000256" key="3">
    <source>
        <dbReference type="ARBA" id="ARBA00022723"/>
    </source>
</evidence>
<dbReference type="EMBL" id="JARWAO010000002">
    <property type="protein sequence ID" value="MDR5895251.1"/>
    <property type="molecule type" value="Genomic_DNA"/>
</dbReference>
<proteinExistence type="inferred from homology"/>
<dbReference type="Gene3D" id="3.90.180.10">
    <property type="entry name" value="Medium-chain alcohol dehydrogenases, catalytic domain"/>
    <property type="match status" value="1"/>
</dbReference>